<accession>A0A9X2A8P8</accession>
<protein>
    <recommendedName>
        <fullName evidence="3">Lipocalin-like domain-containing protein</fullName>
    </recommendedName>
</protein>
<organism evidence="1 2">
    <name type="scientific">Christiangramia lutea</name>
    <dbReference type="NCBI Taxonomy" id="1607951"/>
    <lineage>
        <taxon>Bacteria</taxon>
        <taxon>Pseudomonadati</taxon>
        <taxon>Bacteroidota</taxon>
        <taxon>Flavobacteriia</taxon>
        <taxon>Flavobacteriales</taxon>
        <taxon>Flavobacteriaceae</taxon>
        <taxon>Christiangramia</taxon>
    </lineage>
</organism>
<name>A0A9X2A8P8_9FLAO</name>
<evidence type="ECO:0000313" key="1">
    <source>
        <dbReference type="EMBL" id="MCH4822774.1"/>
    </source>
</evidence>
<dbReference type="Proteomes" id="UP001139226">
    <property type="component" value="Unassembled WGS sequence"/>
</dbReference>
<proteinExistence type="predicted"/>
<evidence type="ECO:0000313" key="2">
    <source>
        <dbReference type="Proteomes" id="UP001139226"/>
    </source>
</evidence>
<dbReference type="AlphaFoldDB" id="A0A9X2A8P8"/>
<dbReference type="RefSeq" id="WP_240712929.1">
    <property type="nucleotide sequence ID" value="NZ_JAKVTV010000002.1"/>
</dbReference>
<comment type="caution">
    <text evidence="1">The sequence shown here is derived from an EMBL/GenBank/DDBJ whole genome shotgun (WGS) entry which is preliminary data.</text>
</comment>
<reference evidence="1" key="1">
    <citation type="submission" date="2022-03" db="EMBL/GenBank/DDBJ databases">
        <title>Gramella crocea sp. nov., isolated from activated sludge of a seafood processing plant.</title>
        <authorList>
            <person name="Zhang X."/>
        </authorList>
    </citation>
    <scope>NUCLEOTIDE SEQUENCE</scope>
    <source>
        <strain evidence="1">YJ019</strain>
    </source>
</reference>
<evidence type="ECO:0008006" key="3">
    <source>
        <dbReference type="Google" id="ProtNLM"/>
    </source>
</evidence>
<gene>
    <name evidence="1" type="ORF">ML462_06280</name>
</gene>
<dbReference type="EMBL" id="JAKVTV010000002">
    <property type="protein sequence ID" value="MCH4822774.1"/>
    <property type="molecule type" value="Genomic_DNA"/>
</dbReference>
<keyword evidence="2" id="KW-1185">Reference proteome</keyword>
<sequence>MKKIILLFLFISIKGISQEITGKWKVTSYEDEIVYYDKSKDSLLYKDPSRKDEAESFRKMYEILILPITYEFRENNDFEMVLPNIIQIKGKYEVIDNEKYILLTDENGKTDTLPFSKNKEALYIKTELENGFVRVGLERLF</sequence>